<gene>
    <name evidence="3" type="ORF">RAK27_04480</name>
</gene>
<evidence type="ECO:0000313" key="3">
    <source>
        <dbReference type="EMBL" id="MDZ5757908.1"/>
    </source>
</evidence>
<proteinExistence type="predicted"/>
<dbReference type="SUPFAM" id="SSF52317">
    <property type="entry name" value="Class I glutamine amidotransferase-like"/>
    <property type="match status" value="1"/>
</dbReference>
<dbReference type="InterPro" id="IPR006221">
    <property type="entry name" value="TrpG/PapA_dom"/>
</dbReference>
<feature type="domain" description="Glutamine amidotransferase" evidence="2">
    <location>
        <begin position="3"/>
        <end position="186"/>
    </location>
</feature>
<dbReference type="PRINTS" id="PR00096">
    <property type="entry name" value="GATASE"/>
</dbReference>
<dbReference type="GO" id="GO:0000162">
    <property type="term" value="P:L-tryptophan biosynthetic process"/>
    <property type="evidence" value="ECO:0007669"/>
    <property type="project" value="TreeGrafter"/>
</dbReference>
<dbReference type="Proteomes" id="UP001290462">
    <property type="component" value="Unassembled WGS sequence"/>
</dbReference>
<reference evidence="3" key="1">
    <citation type="submission" date="2023-08" db="EMBL/GenBank/DDBJ databases">
        <title>Genomic characterization of piscicolin 126 produced by Carnobacterium maltaromaticum CM22 strain isolated from salmon (Salmo salar).</title>
        <authorList>
            <person name="Gonzalez-Gragera E."/>
            <person name="Garcia-Lopez J.D."/>
            <person name="Teso-Perez C."/>
            <person name="Gimenez-Hernandez I."/>
            <person name="Peralta-Sanchez J.M."/>
            <person name="Valdivia E."/>
            <person name="Montalban-Lopez M."/>
            <person name="Martin-Platero A.M."/>
            <person name="Banos A."/>
            <person name="Martinez-Bueno M."/>
        </authorList>
    </citation>
    <scope>NUCLEOTIDE SEQUENCE</scope>
    <source>
        <strain evidence="3">CM22</strain>
    </source>
</reference>
<dbReference type="InterPro" id="IPR017926">
    <property type="entry name" value="GATASE"/>
</dbReference>
<dbReference type="FunFam" id="3.40.50.880:FF:000003">
    <property type="entry name" value="Anthranilate synthase component II"/>
    <property type="match status" value="1"/>
</dbReference>
<name>A0AAW9JQW4_CARML</name>
<dbReference type="Gene3D" id="3.40.50.880">
    <property type="match status" value="1"/>
</dbReference>
<dbReference type="Pfam" id="PF00117">
    <property type="entry name" value="GATase"/>
    <property type="match status" value="1"/>
</dbReference>
<dbReference type="PANTHER" id="PTHR43418">
    <property type="entry name" value="MULTIFUNCTIONAL TRYPTOPHAN BIOSYNTHESIS PROTEIN-RELATED"/>
    <property type="match status" value="1"/>
</dbReference>
<evidence type="ECO:0000313" key="4">
    <source>
        <dbReference type="Proteomes" id="UP001290462"/>
    </source>
</evidence>
<accession>A0AAW9JQW4</accession>
<organism evidence="3 4">
    <name type="scientific">Carnobacterium maltaromaticum</name>
    <name type="common">Carnobacterium piscicola</name>
    <dbReference type="NCBI Taxonomy" id="2751"/>
    <lineage>
        <taxon>Bacteria</taxon>
        <taxon>Bacillati</taxon>
        <taxon>Bacillota</taxon>
        <taxon>Bacilli</taxon>
        <taxon>Lactobacillales</taxon>
        <taxon>Carnobacteriaceae</taxon>
        <taxon>Carnobacterium</taxon>
    </lineage>
</organism>
<dbReference type="GO" id="GO:0004049">
    <property type="term" value="F:anthranilate synthase activity"/>
    <property type="evidence" value="ECO:0007669"/>
    <property type="project" value="UniProtKB-EC"/>
</dbReference>
<dbReference type="PROSITE" id="PS51273">
    <property type="entry name" value="GATASE_TYPE_1"/>
    <property type="match status" value="1"/>
</dbReference>
<dbReference type="CDD" id="cd01743">
    <property type="entry name" value="GATase1_Anthranilate_Synthase"/>
    <property type="match status" value="1"/>
</dbReference>
<dbReference type="PRINTS" id="PR00099">
    <property type="entry name" value="CPSGATASE"/>
</dbReference>
<dbReference type="EC" id="4.1.3.27" evidence="3"/>
<dbReference type="EMBL" id="JAVBVO010000003">
    <property type="protein sequence ID" value="MDZ5757908.1"/>
    <property type="molecule type" value="Genomic_DNA"/>
</dbReference>
<dbReference type="PRINTS" id="PR00097">
    <property type="entry name" value="ANTSNTHASEII"/>
</dbReference>
<comment type="caution">
    <text evidence="3">The sequence shown here is derived from an EMBL/GenBank/DDBJ whole genome shotgun (WGS) entry which is preliminary data.</text>
</comment>
<dbReference type="InterPro" id="IPR050472">
    <property type="entry name" value="Anth_synth/Amidotransfase"/>
</dbReference>
<keyword evidence="3" id="KW-0456">Lyase</keyword>
<keyword evidence="1" id="KW-0315">Glutamine amidotransferase</keyword>
<evidence type="ECO:0000259" key="2">
    <source>
        <dbReference type="Pfam" id="PF00117"/>
    </source>
</evidence>
<dbReference type="RefSeq" id="WP_322808581.1">
    <property type="nucleotide sequence ID" value="NZ_JAVBVO010000003.1"/>
</dbReference>
<evidence type="ECO:0000256" key="1">
    <source>
        <dbReference type="ARBA" id="ARBA00022962"/>
    </source>
</evidence>
<sequence>MILLVDNYDSFTYNLAQYIGEFAHEVVIKRNDASDLFDSATQADGIILSPGPGTPSTAGNMQELIRIFHQTKPILGICLGHEGIGQFFGAKLVIAESVMHGKVSKISQNGEAIFQHLPDELTVMRYHSLVLLKEHFPETLNILATSMDDHEIMALKVKDYPVYGLQFHPESIGTPYGKKMIENFIKETRRETKVND</sequence>
<dbReference type="GO" id="GO:0005829">
    <property type="term" value="C:cytosol"/>
    <property type="evidence" value="ECO:0007669"/>
    <property type="project" value="TreeGrafter"/>
</dbReference>
<dbReference type="NCBIfam" id="TIGR00566">
    <property type="entry name" value="trpG_papA"/>
    <property type="match status" value="1"/>
</dbReference>
<dbReference type="AlphaFoldDB" id="A0AAW9JQW4"/>
<dbReference type="InterPro" id="IPR029062">
    <property type="entry name" value="Class_I_gatase-like"/>
</dbReference>
<protein>
    <submittedName>
        <fullName evidence="3">Aminodeoxychorismate/anthranilate synthase component II</fullName>
        <ecNumber evidence="3">4.1.3.27</ecNumber>
    </submittedName>
</protein>
<dbReference type="PANTHER" id="PTHR43418:SF8">
    <property type="entry name" value="SYNTHASE COMPONENT II, PUTATIVE-RELATED"/>
    <property type="match status" value="1"/>
</dbReference>